<keyword evidence="1" id="KW-0732">Signal</keyword>
<dbReference type="RefSeq" id="WP_313500164.1">
    <property type="nucleotide sequence ID" value="NZ_CP134879.1"/>
</dbReference>
<proteinExistence type="predicted"/>
<reference evidence="3 4" key="1">
    <citation type="submission" date="2023-09" db="EMBL/GenBank/DDBJ databases">
        <title>Demequina sp. a novel bacteria isolated from Capsicum annuum.</title>
        <authorList>
            <person name="Humaira Z."/>
            <person name="Lee J."/>
            <person name="Cho D."/>
        </authorList>
    </citation>
    <scope>NUCLEOTIDE SEQUENCE [LARGE SCALE GENOMIC DNA]</scope>
    <source>
        <strain evidence="3 4">OYTSA14</strain>
    </source>
</reference>
<feature type="domain" description="SpaA-like prealbumin fold" evidence="2">
    <location>
        <begin position="396"/>
        <end position="487"/>
    </location>
</feature>
<evidence type="ECO:0000313" key="4">
    <source>
        <dbReference type="Proteomes" id="UP001304125"/>
    </source>
</evidence>
<feature type="chain" id="PRO_5041704919" description="SpaA-like prealbumin fold domain-containing protein" evidence="1">
    <location>
        <begin position="33"/>
        <end position="714"/>
    </location>
</feature>
<gene>
    <name evidence="3" type="ORF">RN606_03955</name>
</gene>
<dbReference type="AlphaFoldDB" id="A0AA96FBM4"/>
<evidence type="ECO:0000313" key="3">
    <source>
        <dbReference type="EMBL" id="WNM25310.1"/>
    </source>
</evidence>
<accession>A0AA96FBM4</accession>
<dbReference type="Proteomes" id="UP001304125">
    <property type="component" value="Chromosome"/>
</dbReference>
<dbReference type="InterPro" id="IPR045826">
    <property type="entry name" value="SpaA_PFL_dom_2"/>
</dbReference>
<dbReference type="Pfam" id="PF19403">
    <property type="entry name" value="SpaA_2"/>
    <property type="match status" value="2"/>
</dbReference>
<sequence>MNTRTIPMKGRIGLLAAASLLAAILVAVPAQAALPTLPWNPTDGVADTNATIQTVPDLSGNSKELGPKNGNVYKLQTINKTPLPVLDYTNPNAGTDFTQIRIDSATVNGDVWGYFAFTIESFTTGQSAWEFMSDPAPAGCDYSQPNSYLIAHCNPWANRRAGDFFIVADYQGNGVSLGYRVWQDAGGGALTLGPLTAIPADHGDGGVNTATGYVEMAVNLTQAVFGGAQRCTSIGNIIPSTLTGNSDNADYKDVVLADLTATTAISNCGSVTISKVLNSSHTYDDTYQYTLDRAGADMRYAADTSTGNPANDDTGYVVPGANGAAGTAVTETRLIAGTDYTLTELIGAGTDTVTSTELVSIICTPEDGSPIDLSTATYFPVDVGKTTACVITNKERAGTLTVHKDVQNDNGGSATYADVAFALVGHVGTYSWDPDAADLDNEDGVKSLTLPAGTYTAQESTVATGYTEDNSDCVDVVVPAGGTASCTIVNTDDPAALTVDKVVDNHAGGAAAAADFSVTLKDSTPATIGSQSFVNDDGTTLTGSTEFSPLNVGTYDVTEDGAVWVADHWQITKGGVVYYVTYSDCSAISLGLGGSGTCTVTNTAQPASPGATTAQSWVLHDSVTFTGVRSGAPNSPTQVTFGLYTDSACSGSPVGEETVDLTGNQAATATGVTITSLTPNDTFYWKVVRPADDYNNAVTYCNESTQIIADDSVN</sequence>
<name>A0AA96FBM4_9MICO</name>
<evidence type="ECO:0000259" key="2">
    <source>
        <dbReference type="Pfam" id="PF19403"/>
    </source>
</evidence>
<evidence type="ECO:0000256" key="1">
    <source>
        <dbReference type="SAM" id="SignalP"/>
    </source>
</evidence>
<keyword evidence="4" id="KW-1185">Reference proteome</keyword>
<protein>
    <recommendedName>
        <fullName evidence="2">SpaA-like prealbumin fold domain-containing protein</fullName>
    </recommendedName>
</protein>
<dbReference type="EMBL" id="CP134879">
    <property type="protein sequence ID" value="WNM25310.1"/>
    <property type="molecule type" value="Genomic_DNA"/>
</dbReference>
<organism evidence="3 4">
    <name type="scientific">Demequina capsici</name>
    <dbReference type="NCBI Taxonomy" id="3075620"/>
    <lineage>
        <taxon>Bacteria</taxon>
        <taxon>Bacillati</taxon>
        <taxon>Actinomycetota</taxon>
        <taxon>Actinomycetes</taxon>
        <taxon>Micrococcales</taxon>
        <taxon>Demequinaceae</taxon>
        <taxon>Demequina</taxon>
    </lineage>
</organism>
<feature type="signal peptide" evidence="1">
    <location>
        <begin position="1"/>
        <end position="32"/>
    </location>
</feature>
<feature type="domain" description="SpaA-like prealbumin fold" evidence="2">
    <location>
        <begin position="492"/>
        <end position="600"/>
    </location>
</feature>